<dbReference type="GO" id="GO:0016810">
    <property type="term" value="F:hydrolase activity, acting on carbon-nitrogen (but not peptide) bonds"/>
    <property type="evidence" value="ECO:0007669"/>
    <property type="project" value="InterPro"/>
</dbReference>
<dbReference type="PANTHER" id="PTHR43123">
    <property type="entry name" value="POLYSACCHARIDE DEACETYLASE-RELATED"/>
    <property type="match status" value="1"/>
</dbReference>
<evidence type="ECO:0000259" key="1">
    <source>
        <dbReference type="PROSITE" id="PS51677"/>
    </source>
</evidence>
<evidence type="ECO:0000313" key="3">
    <source>
        <dbReference type="Proteomes" id="UP000542125"/>
    </source>
</evidence>
<dbReference type="PANTHER" id="PTHR43123:SF4">
    <property type="entry name" value="POLYSACCHARIDE DEACETYLASE"/>
    <property type="match status" value="1"/>
</dbReference>
<dbReference type="SUPFAM" id="SSF88713">
    <property type="entry name" value="Glycoside hydrolase/deacetylase"/>
    <property type="match status" value="1"/>
</dbReference>
<dbReference type="CDD" id="cd10916">
    <property type="entry name" value="CE4_PuuE_HpPgdA_like"/>
    <property type="match status" value="1"/>
</dbReference>
<dbReference type="Proteomes" id="UP000542125">
    <property type="component" value="Unassembled WGS sequence"/>
</dbReference>
<reference evidence="2 3" key="1">
    <citation type="submission" date="2020-07" db="EMBL/GenBank/DDBJ databases">
        <title>Genomic Encyclopedia of Type Strains, Phase IV (KMG-V): Genome sequencing to study the core and pangenomes of soil and plant-associated prokaryotes.</title>
        <authorList>
            <person name="Whitman W."/>
        </authorList>
    </citation>
    <scope>NUCLEOTIDE SEQUENCE [LARGE SCALE GENOMIC DNA]</scope>
    <source>
        <strain evidence="2 3">SAS40</strain>
    </source>
</reference>
<dbReference type="EMBL" id="JACBYR010000002">
    <property type="protein sequence ID" value="NYE85536.1"/>
    <property type="molecule type" value="Genomic_DNA"/>
</dbReference>
<gene>
    <name evidence="2" type="ORF">FHW18_004843</name>
</gene>
<accession>A0A7Y9IYX5</accession>
<organism evidence="2 3">
    <name type="scientific">Pigmentiphaga litoralis</name>
    <dbReference type="NCBI Taxonomy" id="516702"/>
    <lineage>
        <taxon>Bacteria</taxon>
        <taxon>Pseudomonadati</taxon>
        <taxon>Pseudomonadota</taxon>
        <taxon>Betaproteobacteria</taxon>
        <taxon>Burkholderiales</taxon>
        <taxon>Alcaligenaceae</taxon>
        <taxon>Pigmentiphaga</taxon>
    </lineage>
</organism>
<feature type="domain" description="NodB homology" evidence="1">
    <location>
        <begin position="46"/>
        <end position="259"/>
    </location>
</feature>
<protein>
    <submittedName>
        <fullName evidence="2">Peptidoglycan/xylan/chitin deacetylase (PgdA/CDA1 family)</fullName>
    </submittedName>
</protein>
<dbReference type="InterPro" id="IPR011330">
    <property type="entry name" value="Glyco_hydro/deAcase_b/a-brl"/>
</dbReference>
<dbReference type="Pfam" id="PF01522">
    <property type="entry name" value="Polysacc_deac_1"/>
    <property type="match status" value="1"/>
</dbReference>
<evidence type="ECO:0000313" key="2">
    <source>
        <dbReference type="EMBL" id="NYE85536.1"/>
    </source>
</evidence>
<sequence length="287" mass="32000">MTRLKTIWPEGVRTVVVLTFLVESWSEGKAPPYSPMTSPPRPGTKDLAGITWSEYGARAGADRLMRIARQRKLPATFCVNARVAELFPGVIQRIVANGFELAGHNYAQDEVLPGLNETEERALIARSLGILEDVSGVKPRGWLSSTIATTERTTDLLADAGMLWHGDYNYLDLPCRLPNGGGGMVAIPHSDFADNRVLRAAPRDFFQCYKDTFDYLHNNEPDAFMNITVHGHFGGRPLISAMLDETLAYITSHEGVWMPRHDELADWINENQVDEITYAERFPLSPA</sequence>
<dbReference type="RefSeq" id="WP_179589545.1">
    <property type="nucleotide sequence ID" value="NZ_JACBYR010000002.1"/>
</dbReference>
<dbReference type="Gene3D" id="3.20.20.370">
    <property type="entry name" value="Glycoside hydrolase/deacetylase"/>
    <property type="match status" value="1"/>
</dbReference>
<dbReference type="GO" id="GO:0005975">
    <property type="term" value="P:carbohydrate metabolic process"/>
    <property type="evidence" value="ECO:0007669"/>
    <property type="project" value="InterPro"/>
</dbReference>
<dbReference type="InterPro" id="IPR002509">
    <property type="entry name" value="NODB_dom"/>
</dbReference>
<dbReference type="PROSITE" id="PS51677">
    <property type="entry name" value="NODB"/>
    <property type="match status" value="1"/>
</dbReference>
<keyword evidence="3" id="KW-1185">Reference proteome</keyword>
<comment type="caution">
    <text evidence="2">The sequence shown here is derived from an EMBL/GenBank/DDBJ whole genome shotgun (WGS) entry which is preliminary data.</text>
</comment>
<proteinExistence type="predicted"/>
<dbReference type="AlphaFoldDB" id="A0A7Y9IYX5"/>
<name>A0A7Y9IYX5_9BURK</name>